<dbReference type="Proteomes" id="UP001219862">
    <property type="component" value="Unassembled WGS sequence"/>
</dbReference>
<feature type="chain" id="PRO_5046664725" evidence="1">
    <location>
        <begin position="38"/>
        <end position="532"/>
    </location>
</feature>
<proteinExistence type="predicted"/>
<evidence type="ECO:0000256" key="1">
    <source>
        <dbReference type="SAM" id="SignalP"/>
    </source>
</evidence>
<organism evidence="2 3">
    <name type="scientific">Roseateles koreensis</name>
    <dbReference type="NCBI Taxonomy" id="2987526"/>
    <lineage>
        <taxon>Bacteria</taxon>
        <taxon>Pseudomonadati</taxon>
        <taxon>Pseudomonadota</taxon>
        <taxon>Betaproteobacteria</taxon>
        <taxon>Burkholderiales</taxon>
        <taxon>Sphaerotilaceae</taxon>
        <taxon>Roseateles</taxon>
    </lineage>
</organism>
<dbReference type="RefSeq" id="WP_273595757.1">
    <property type="nucleotide sequence ID" value="NZ_JAQQXS010000004.1"/>
</dbReference>
<evidence type="ECO:0000313" key="2">
    <source>
        <dbReference type="EMBL" id="MDC8784637.1"/>
    </source>
</evidence>
<gene>
    <name evidence="2" type="ORF">PRZ01_05485</name>
</gene>
<keyword evidence="1" id="KW-0732">Signal</keyword>
<evidence type="ECO:0000313" key="3">
    <source>
        <dbReference type="Proteomes" id="UP001219862"/>
    </source>
</evidence>
<reference evidence="2 3" key="1">
    <citation type="submission" date="2022-10" db="EMBL/GenBank/DDBJ databases">
        <title>paucibacter sp. hw8 Genome sequencing.</title>
        <authorList>
            <person name="Park S."/>
        </authorList>
    </citation>
    <scope>NUCLEOTIDE SEQUENCE [LARGE SCALE GENOMIC DNA]</scope>
    <source>
        <strain evidence="3">hw8</strain>
    </source>
</reference>
<sequence length="532" mass="55316">MTELQVRGRKPRMKLTAPHRHALAFAVLILGMARAQAQTVVEPTSPAFATATRVRLGESRPAAVELNWTPLALPDGGKTSMLGGSYLMAVNDDWGFGPSVYGSASGGYGGIFTVGLTTQRRWRVGQDTHLAAGLYVGAGGGLSSDQLRFGGGLMLRPELSLRTEFGDWYGGIGVAMIRFPSGNISGTSYTVVLGRASSFASFLPSDSGRPGRAGSRTGLGFDEIMLYGGIDTPRSNTLNRSGQSSTKHLGKAGADLRQYIADGSWWGVEAAGAAQGGSDGYMEVLANAGQDWSVGSPKVRVGAQLGLGLGGGGNVDTGSGWLLRAGPSLRWVTPWGPSLRLEGGWTQAVSGHFSGSFARLGLSFPLDITPSASAAWGGDDLDEGIVRTTQIFANVTQLGNVLFKDGARESIGLYNMVMTRELTAHLYGVAHAGSAATGRAGAYSVGMFGLGLQSNAWGAWRLGAELLAGAAGGGGVMVGGGAVGQGELWAQWEGERLRLRGGLGQWRSLRHAEQSAPMVSLSVGYAYGALAR</sequence>
<name>A0ABT5KNY5_9BURK</name>
<keyword evidence="3" id="KW-1185">Reference proteome</keyword>
<dbReference type="EMBL" id="JAQQXS010000004">
    <property type="protein sequence ID" value="MDC8784637.1"/>
    <property type="molecule type" value="Genomic_DNA"/>
</dbReference>
<accession>A0ABT5KNY5</accession>
<feature type="signal peptide" evidence="1">
    <location>
        <begin position="1"/>
        <end position="37"/>
    </location>
</feature>
<protein>
    <submittedName>
        <fullName evidence="2">Uncharacterized protein</fullName>
    </submittedName>
</protein>
<comment type="caution">
    <text evidence="2">The sequence shown here is derived from an EMBL/GenBank/DDBJ whole genome shotgun (WGS) entry which is preliminary data.</text>
</comment>